<evidence type="ECO:0000256" key="1">
    <source>
        <dbReference type="SAM" id="Coils"/>
    </source>
</evidence>
<comment type="caution">
    <text evidence="4">The sequence shown here is derived from an EMBL/GenBank/DDBJ whole genome shotgun (WGS) entry which is preliminary data.</text>
</comment>
<feature type="region of interest" description="Disordered" evidence="2">
    <location>
        <begin position="1"/>
        <end position="28"/>
    </location>
</feature>
<dbReference type="EMBL" id="NIRR01000006">
    <property type="protein sequence ID" value="OWP64014.1"/>
    <property type="molecule type" value="Genomic_DNA"/>
</dbReference>
<evidence type="ECO:0000313" key="4">
    <source>
        <dbReference type="EMBL" id="OWP64014.1"/>
    </source>
</evidence>
<dbReference type="SUPFAM" id="SSF55785">
    <property type="entry name" value="PYP-like sensor domain (PAS domain)"/>
    <property type="match status" value="1"/>
</dbReference>
<proteinExistence type="predicted"/>
<dbReference type="Gene3D" id="3.30.450.20">
    <property type="entry name" value="PAS domain"/>
    <property type="match status" value="1"/>
</dbReference>
<dbReference type="RefSeq" id="WP_088463545.1">
    <property type="nucleotide sequence ID" value="NZ_NIRR01000006.1"/>
</dbReference>
<dbReference type="PROSITE" id="PS50112">
    <property type="entry name" value="PAS"/>
    <property type="match status" value="1"/>
</dbReference>
<feature type="compositionally biased region" description="Low complexity" evidence="2">
    <location>
        <begin position="1"/>
        <end position="18"/>
    </location>
</feature>
<organism evidence="4 5">
    <name type="scientific">Hymenobacter amundsenii</name>
    <dbReference type="NCBI Taxonomy" id="2006685"/>
    <lineage>
        <taxon>Bacteria</taxon>
        <taxon>Pseudomonadati</taxon>
        <taxon>Bacteroidota</taxon>
        <taxon>Cytophagia</taxon>
        <taxon>Cytophagales</taxon>
        <taxon>Hymenobacteraceae</taxon>
        <taxon>Hymenobacter</taxon>
    </lineage>
</organism>
<evidence type="ECO:0000259" key="3">
    <source>
        <dbReference type="PROSITE" id="PS50112"/>
    </source>
</evidence>
<dbReference type="InterPro" id="IPR000014">
    <property type="entry name" value="PAS"/>
</dbReference>
<accession>A0A246FQF4</accession>
<dbReference type="InterPro" id="IPR035965">
    <property type="entry name" value="PAS-like_dom_sf"/>
</dbReference>
<sequence length="196" mass="21951">MSDLPAPALPDGPDYDGLTPASSAARQALQELRDRAERRRLVTQSPGAETPAEMQRLVQELQVHQIELEMQYEELLLAQAEAETSRAQYLDLYEFAPVGYCTLDAGGTLRQLNLRTAQLLGQVRQQLQGRRLGLFVEPARRTEFATFLARLLQTTDLDACQTIICPWFAPTASPWSCASKARPPWVRWGPGRCGWP</sequence>
<protein>
    <recommendedName>
        <fullName evidence="3">PAS domain-containing protein</fullName>
    </recommendedName>
</protein>
<dbReference type="SMART" id="SM00091">
    <property type="entry name" value="PAS"/>
    <property type="match status" value="1"/>
</dbReference>
<reference evidence="4 5" key="1">
    <citation type="submission" date="2017-06" db="EMBL/GenBank/DDBJ databases">
        <title>Hymenobacter amundsenii sp. nov. isolated from regoliths in Antarctica.</title>
        <authorList>
            <person name="Sedlacek I."/>
            <person name="Kralova S."/>
            <person name="Pantucek R."/>
            <person name="Svec P."/>
            <person name="Holochova P."/>
            <person name="Stankova E."/>
            <person name="Vrbovska V."/>
            <person name="Busse H.-J."/>
        </authorList>
    </citation>
    <scope>NUCLEOTIDE SEQUENCE [LARGE SCALE GENOMIC DNA]</scope>
    <source>
        <strain evidence="4 5">CCM 8682</strain>
    </source>
</reference>
<gene>
    <name evidence="4" type="ORF">CDA63_05995</name>
</gene>
<feature type="domain" description="PAS" evidence="3">
    <location>
        <begin position="85"/>
        <end position="155"/>
    </location>
</feature>
<keyword evidence="5" id="KW-1185">Reference proteome</keyword>
<dbReference type="OrthoDB" id="8929028at2"/>
<evidence type="ECO:0000256" key="2">
    <source>
        <dbReference type="SAM" id="MobiDB-lite"/>
    </source>
</evidence>
<keyword evidence="1" id="KW-0175">Coiled coil</keyword>
<feature type="coiled-coil region" evidence="1">
    <location>
        <begin position="54"/>
        <end position="83"/>
    </location>
</feature>
<evidence type="ECO:0000313" key="5">
    <source>
        <dbReference type="Proteomes" id="UP000197277"/>
    </source>
</evidence>
<dbReference type="Proteomes" id="UP000197277">
    <property type="component" value="Unassembled WGS sequence"/>
</dbReference>
<dbReference type="AlphaFoldDB" id="A0A246FQF4"/>
<dbReference type="CDD" id="cd00130">
    <property type="entry name" value="PAS"/>
    <property type="match status" value="1"/>
</dbReference>
<name>A0A246FQF4_9BACT</name>